<dbReference type="AlphaFoldDB" id="A0A7R8D1K8"/>
<accession>A0A7R8D1K8</accession>
<dbReference type="EMBL" id="HG994586">
    <property type="protein sequence ID" value="CAF2996645.1"/>
    <property type="molecule type" value="Genomic_DNA"/>
</dbReference>
<dbReference type="OrthoDB" id="6133115at2759"/>
<organism evidence="1 2">
    <name type="scientific">Lepeophtheirus salmonis</name>
    <name type="common">Salmon louse</name>
    <name type="synonym">Caligus salmonis</name>
    <dbReference type="NCBI Taxonomy" id="72036"/>
    <lineage>
        <taxon>Eukaryota</taxon>
        <taxon>Metazoa</taxon>
        <taxon>Ecdysozoa</taxon>
        <taxon>Arthropoda</taxon>
        <taxon>Crustacea</taxon>
        <taxon>Multicrustacea</taxon>
        <taxon>Hexanauplia</taxon>
        <taxon>Copepoda</taxon>
        <taxon>Siphonostomatoida</taxon>
        <taxon>Caligidae</taxon>
        <taxon>Lepeophtheirus</taxon>
    </lineage>
</organism>
<reference evidence="1" key="1">
    <citation type="submission" date="2021-02" db="EMBL/GenBank/DDBJ databases">
        <authorList>
            <person name="Bekaert M."/>
        </authorList>
    </citation>
    <scope>NUCLEOTIDE SEQUENCE</scope>
    <source>
        <strain evidence="1">IoA-00</strain>
    </source>
</reference>
<gene>
    <name evidence="1" type="ORF">LSAA_13328</name>
</gene>
<dbReference type="Gene3D" id="3.90.228.10">
    <property type="match status" value="1"/>
</dbReference>
<keyword evidence="2" id="KW-1185">Reference proteome</keyword>
<proteinExistence type="predicted"/>
<evidence type="ECO:0000313" key="1">
    <source>
        <dbReference type="EMBL" id="CAF2996645.1"/>
    </source>
</evidence>
<protein>
    <submittedName>
        <fullName evidence="1">(salmon louse) hypothetical protein</fullName>
    </submittedName>
</protein>
<sequence>MKGQRYKHFSKENNNQDKTCFFNIFTFSFSYFLSIVFVNDSLSIRVYNLNQNVVSIQHQPKNWIRMNIVDNEVKIMEIKKYSSIYFDLATKINRPGYELISGYTIQNPFLMGSYMLRKEQMQMQLGKSGAKEKYLFFPIYSFRDIDKICRMNGNIAKTILSFYLNACDAMEMHEKSKPKSNPRALLYSRVLLGQCSLNNNTKKKQFFEMEKGTGLPMNSWTNEDHDCEENDGPGDTHKPRLESFLSNTVAISYRTGKKYNPEEDLWHQEDKKIKREITSESTTQAVIEMIPLSKLNITSDEKESSAQEDLFLC</sequence>
<evidence type="ECO:0000313" key="2">
    <source>
        <dbReference type="Proteomes" id="UP000675881"/>
    </source>
</evidence>
<dbReference type="Proteomes" id="UP000675881">
    <property type="component" value="Chromosome 7"/>
</dbReference>
<name>A0A7R8D1K8_LEPSM</name>